<comment type="caution">
    <text evidence="2">The sequence shown here is derived from an EMBL/GenBank/DDBJ whole genome shotgun (WGS) entry which is preliminary data.</text>
</comment>
<reference evidence="2 3" key="1">
    <citation type="journal article" date="2019" name="Int. J. Syst. Evol. Microbiol.">
        <title>The Global Catalogue of Microorganisms (GCM) 10K type strain sequencing project: providing services to taxonomists for standard genome sequencing and annotation.</title>
        <authorList>
            <consortium name="The Broad Institute Genomics Platform"/>
            <consortium name="The Broad Institute Genome Sequencing Center for Infectious Disease"/>
            <person name="Wu L."/>
            <person name="Ma J."/>
        </authorList>
    </citation>
    <scope>NUCLEOTIDE SEQUENCE [LARGE SCALE GENOMIC DNA]</scope>
    <source>
        <strain evidence="2 3">JCM 6242</strain>
    </source>
</reference>
<evidence type="ECO:0000313" key="3">
    <source>
        <dbReference type="Proteomes" id="UP001500831"/>
    </source>
</evidence>
<dbReference type="RefSeq" id="WP_344970319.1">
    <property type="nucleotide sequence ID" value="NZ_BAAAVI010000013.1"/>
</dbReference>
<keyword evidence="3" id="KW-1185">Reference proteome</keyword>
<keyword evidence="1" id="KW-0732">Signal</keyword>
<feature type="signal peptide" evidence="1">
    <location>
        <begin position="1"/>
        <end position="26"/>
    </location>
</feature>
<evidence type="ECO:0000256" key="1">
    <source>
        <dbReference type="SAM" id="SignalP"/>
    </source>
</evidence>
<evidence type="ECO:0000313" key="2">
    <source>
        <dbReference type="EMBL" id="GAA2863448.1"/>
    </source>
</evidence>
<dbReference type="EMBL" id="BAAAVI010000013">
    <property type="protein sequence ID" value="GAA2863448.1"/>
    <property type="molecule type" value="Genomic_DNA"/>
</dbReference>
<protein>
    <submittedName>
        <fullName evidence="2">Uncharacterized protein</fullName>
    </submittedName>
</protein>
<dbReference type="Proteomes" id="UP001500831">
    <property type="component" value="Unassembled WGS sequence"/>
</dbReference>
<sequence>MRRVLGIVASLALIAASLIPPTTAEAACLVAAARKCPGQPLIDIDVTAGSASRADGRIVYTLGYSMTWTPSFAPYWGVFWVGGRFPAGAQGPSRATLFDDAGKRVAVLTCRKHSDGVWCRAGGRIPNRGKVIFSARMPADARGAGTAALGFDSFEVLDREESMRDYSRKAARAKFCNHRFSTSVTTTADS</sequence>
<feature type="chain" id="PRO_5045745866" evidence="1">
    <location>
        <begin position="27"/>
        <end position="190"/>
    </location>
</feature>
<organism evidence="2 3">
    <name type="scientific">Streptosporangium fragile</name>
    <dbReference type="NCBI Taxonomy" id="46186"/>
    <lineage>
        <taxon>Bacteria</taxon>
        <taxon>Bacillati</taxon>
        <taxon>Actinomycetota</taxon>
        <taxon>Actinomycetes</taxon>
        <taxon>Streptosporangiales</taxon>
        <taxon>Streptosporangiaceae</taxon>
        <taxon>Streptosporangium</taxon>
    </lineage>
</organism>
<gene>
    <name evidence="2" type="ORF">GCM10010517_22500</name>
</gene>
<proteinExistence type="predicted"/>
<name>A0ABN3VUM6_9ACTN</name>
<accession>A0ABN3VUM6</accession>